<protein>
    <submittedName>
        <fullName evidence="1">Plasmid-related protein</fullName>
    </submittedName>
</protein>
<dbReference type="RefSeq" id="WP_151183560.1">
    <property type="nucleotide sequence ID" value="NZ_JACFXU010000017.1"/>
</dbReference>
<organism evidence="1 2">
    <name type="scientific">Sediminihaliea albiluteola</name>
    <dbReference type="NCBI Taxonomy" id="2758564"/>
    <lineage>
        <taxon>Bacteria</taxon>
        <taxon>Pseudomonadati</taxon>
        <taxon>Pseudomonadota</taxon>
        <taxon>Gammaproteobacteria</taxon>
        <taxon>Cellvibrionales</taxon>
        <taxon>Halieaceae</taxon>
        <taxon>Sediminihaliea</taxon>
    </lineage>
</organism>
<name>A0A7W2TY17_9GAMM</name>
<comment type="caution">
    <text evidence="1">The sequence shown here is derived from an EMBL/GenBank/DDBJ whole genome shotgun (WGS) entry which is preliminary data.</text>
</comment>
<gene>
    <name evidence="1" type="ORF">H2508_13060</name>
</gene>
<dbReference type="EMBL" id="JACFXU010000017">
    <property type="protein sequence ID" value="MBA6414042.1"/>
    <property type="molecule type" value="Genomic_DNA"/>
</dbReference>
<dbReference type="Proteomes" id="UP000539350">
    <property type="component" value="Unassembled WGS sequence"/>
</dbReference>
<accession>A0A7W2TY17</accession>
<evidence type="ECO:0000313" key="1">
    <source>
        <dbReference type="EMBL" id="MBA6414042.1"/>
    </source>
</evidence>
<dbReference type="AlphaFoldDB" id="A0A7W2TY17"/>
<reference evidence="1 2" key="1">
    <citation type="submission" date="2020-07" db="EMBL/GenBank/DDBJ databases">
        <title>Halieaceae bacterium, F7430, whole genome shotgun sequencing project.</title>
        <authorList>
            <person name="Jiang S."/>
            <person name="Liu Z.W."/>
            <person name="Du Z.J."/>
        </authorList>
    </citation>
    <scope>NUCLEOTIDE SEQUENCE [LARGE SCALE GENOMIC DNA]</scope>
    <source>
        <strain evidence="1 2">F7430</strain>
    </source>
</reference>
<sequence length="75" mass="8420">MTTEEYLLKQYGPLMSMTDIAALLDRSPEGIRVALYSDTDVSRKLKPTMLRIGRRVYFRTLQVKEALALDGGAIA</sequence>
<keyword evidence="2" id="KW-1185">Reference proteome</keyword>
<proteinExistence type="predicted"/>
<evidence type="ECO:0000313" key="2">
    <source>
        <dbReference type="Proteomes" id="UP000539350"/>
    </source>
</evidence>